<keyword evidence="4" id="KW-0482">Metalloprotease</keyword>
<proteinExistence type="predicted"/>
<feature type="region of interest" description="Disordered" evidence="1">
    <location>
        <begin position="1"/>
        <end position="21"/>
    </location>
</feature>
<organism evidence="4 5">
    <name type="scientific">Haloarcula saliterrae</name>
    <dbReference type="NCBI Taxonomy" id="2950534"/>
    <lineage>
        <taxon>Archaea</taxon>
        <taxon>Methanobacteriati</taxon>
        <taxon>Methanobacteriota</taxon>
        <taxon>Stenosarchaea group</taxon>
        <taxon>Halobacteria</taxon>
        <taxon>Halobacteriales</taxon>
        <taxon>Haloarculaceae</taxon>
        <taxon>Haloarcula</taxon>
    </lineage>
</organism>
<dbReference type="RefSeq" id="WP_310917386.1">
    <property type="nucleotide sequence ID" value="NZ_JAMQON010000001.1"/>
</dbReference>
<evidence type="ECO:0000256" key="1">
    <source>
        <dbReference type="SAM" id="MobiDB-lite"/>
    </source>
</evidence>
<keyword evidence="2" id="KW-0812">Transmembrane</keyword>
<keyword evidence="4" id="KW-0645">Protease</keyword>
<evidence type="ECO:0000313" key="5">
    <source>
        <dbReference type="Proteomes" id="UP001259659"/>
    </source>
</evidence>
<feature type="transmembrane region" description="Helical" evidence="2">
    <location>
        <begin position="221"/>
        <end position="241"/>
    </location>
</feature>
<keyword evidence="5" id="KW-1185">Reference proteome</keyword>
<accession>A0ABU2F7U5</accession>
<evidence type="ECO:0000256" key="2">
    <source>
        <dbReference type="SAM" id="Phobius"/>
    </source>
</evidence>
<dbReference type="EMBL" id="JAMQON010000001">
    <property type="protein sequence ID" value="MDS0257825.1"/>
    <property type="molecule type" value="Genomic_DNA"/>
</dbReference>
<sequence length="242" mass="24921">MSEDGSPTDTPNRTATDTQPQEQARLSTALAGIPTVTQLTVVVALLALPVLVALVDALGLTPGPLAEVALQWAVALAVLGVVVSVEDRPLASVGVRRPAWRDLAYLVGTAAVVMAVFIVGPTVLAAVGLPVADGLGSLESTPGIGVALLSAVTTGVVEEILYRGYPLERLLEYTDSAAVAGSLTVAVFTLAHLVTWPVGSVLLVAAVSVVLTAVYLRRRTLFPVVGAHVGIWVLAVLGQYYG</sequence>
<keyword evidence="4" id="KW-0378">Hydrolase</keyword>
<gene>
    <name evidence="4" type="ORF">NDI56_00220</name>
</gene>
<feature type="transmembrane region" description="Helical" evidence="2">
    <location>
        <begin position="197"/>
        <end position="216"/>
    </location>
</feature>
<feature type="transmembrane region" description="Helical" evidence="2">
    <location>
        <begin position="29"/>
        <end position="52"/>
    </location>
</feature>
<feature type="transmembrane region" description="Helical" evidence="2">
    <location>
        <begin position="64"/>
        <end position="83"/>
    </location>
</feature>
<evidence type="ECO:0000313" key="4">
    <source>
        <dbReference type="EMBL" id="MDS0257825.1"/>
    </source>
</evidence>
<comment type="caution">
    <text evidence="4">The sequence shown here is derived from an EMBL/GenBank/DDBJ whole genome shotgun (WGS) entry which is preliminary data.</text>
</comment>
<reference evidence="4 5" key="1">
    <citation type="submission" date="2022-06" db="EMBL/GenBank/DDBJ databases">
        <title>Haloarcula sp. a new haloarchaeum isolate from saline soil.</title>
        <authorList>
            <person name="Strakova D."/>
            <person name="Galisteo C."/>
            <person name="Sanchez-Porro C."/>
            <person name="Ventosa A."/>
        </authorList>
    </citation>
    <scope>NUCLEOTIDE SEQUENCE [LARGE SCALE GENOMIC DNA]</scope>
    <source>
        <strain evidence="4 5">S1CR25-12</strain>
    </source>
</reference>
<dbReference type="InterPro" id="IPR003675">
    <property type="entry name" value="Rce1/LyrA-like_dom"/>
</dbReference>
<dbReference type="Proteomes" id="UP001259659">
    <property type="component" value="Unassembled WGS sequence"/>
</dbReference>
<feature type="domain" description="CAAX prenyl protease 2/Lysostaphin resistance protein A-like" evidence="3">
    <location>
        <begin position="145"/>
        <end position="230"/>
    </location>
</feature>
<dbReference type="GO" id="GO:0008237">
    <property type="term" value="F:metallopeptidase activity"/>
    <property type="evidence" value="ECO:0007669"/>
    <property type="project" value="UniProtKB-KW"/>
</dbReference>
<dbReference type="Pfam" id="PF02517">
    <property type="entry name" value="Rce1-like"/>
    <property type="match status" value="1"/>
</dbReference>
<name>A0ABU2F7U5_9EURY</name>
<keyword evidence="2" id="KW-0472">Membrane</keyword>
<evidence type="ECO:0000259" key="3">
    <source>
        <dbReference type="Pfam" id="PF02517"/>
    </source>
</evidence>
<keyword evidence="2" id="KW-1133">Transmembrane helix</keyword>
<feature type="transmembrane region" description="Helical" evidence="2">
    <location>
        <begin position="103"/>
        <end position="129"/>
    </location>
</feature>
<protein>
    <submittedName>
        <fullName evidence="4">CPBP family intramembrane metalloprotease</fullName>
    </submittedName>
</protein>